<evidence type="ECO:0008006" key="3">
    <source>
        <dbReference type="Google" id="ProtNLM"/>
    </source>
</evidence>
<dbReference type="Proteomes" id="UP000830454">
    <property type="component" value="Chromosome"/>
</dbReference>
<reference evidence="1" key="1">
    <citation type="submission" date="2021-12" db="EMBL/GenBank/DDBJ databases">
        <authorList>
            <person name="Cha I.-T."/>
            <person name="Lee K.-E."/>
            <person name="Park S.-J."/>
        </authorList>
    </citation>
    <scope>NUCLEOTIDE SEQUENCE</scope>
    <source>
        <strain evidence="1">YSM-43</strain>
    </source>
</reference>
<sequence>MKQSILTLSGAQELSKNEQKSIKGGLYNCDVNGDKVCEQVGRHCAQLYCRFIEIEPLF</sequence>
<organism evidence="1 2">
    <name type="scientific">Flavobacterium sediminilitoris</name>
    <dbReference type="NCBI Taxonomy" id="2024526"/>
    <lineage>
        <taxon>Bacteria</taxon>
        <taxon>Pseudomonadati</taxon>
        <taxon>Bacteroidota</taxon>
        <taxon>Flavobacteriia</taxon>
        <taxon>Flavobacteriales</taxon>
        <taxon>Flavobacteriaceae</taxon>
        <taxon>Flavobacterium</taxon>
    </lineage>
</organism>
<accession>A0ABY4HRV6</accession>
<keyword evidence="2" id="KW-1185">Reference proteome</keyword>
<evidence type="ECO:0000313" key="2">
    <source>
        <dbReference type="Proteomes" id="UP000830454"/>
    </source>
</evidence>
<dbReference type="EMBL" id="CP090145">
    <property type="protein sequence ID" value="UOX34504.1"/>
    <property type="molecule type" value="Genomic_DNA"/>
</dbReference>
<gene>
    <name evidence="1" type="ORF">LXD69_03090</name>
</gene>
<evidence type="ECO:0000313" key="1">
    <source>
        <dbReference type="EMBL" id="UOX34504.1"/>
    </source>
</evidence>
<proteinExistence type="predicted"/>
<name>A0ABY4HRV6_9FLAO</name>
<protein>
    <recommendedName>
        <fullName evidence="3">Bacteriocin-like protein</fullName>
    </recommendedName>
</protein>
<reference evidence="1" key="2">
    <citation type="submission" date="2022-04" db="EMBL/GenBank/DDBJ databases">
        <title>Complete Genome Sequence of Flavobacterium sediminilitoris YSM-43, Isolated from a Tidal Sediment.</title>
        <authorList>
            <person name="Lee P.A."/>
        </authorList>
    </citation>
    <scope>NUCLEOTIDE SEQUENCE</scope>
    <source>
        <strain evidence="1">YSM-43</strain>
    </source>
</reference>
<dbReference type="RefSeq" id="WP_161794140.1">
    <property type="nucleotide sequence ID" value="NZ_CP090145.1"/>
</dbReference>